<proteinExistence type="predicted"/>
<feature type="domain" description="SET" evidence="1">
    <location>
        <begin position="35"/>
        <end position="73"/>
    </location>
</feature>
<name>A0AAV2RLG5_MEGNR</name>
<feature type="non-terminal residue" evidence="2">
    <location>
        <position position="1"/>
    </location>
</feature>
<dbReference type="Proteomes" id="UP001497623">
    <property type="component" value="Unassembled WGS sequence"/>
</dbReference>
<organism evidence="2 3">
    <name type="scientific">Meganyctiphanes norvegica</name>
    <name type="common">Northern krill</name>
    <name type="synonym">Thysanopoda norvegica</name>
    <dbReference type="NCBI Taxonomy" id="48144"/>
    <lineage>
        <taxon>Eukaryota</taxon>
        <taxon>Metazoa</taxon>
        <taxon>Ecdysozoa</taxon>
        <taxon>Arthropoda</taxon>
        <taxon>Crustacea</taxon>
        <taxon>Multicrustacea</taxon>
        <taxon>Malacostraca</taxon>
        <taxon>Eumalacostraca</taxon>
        <taxon>Eucarida</taxon>
        <taxon>Euphausiacea</taxon>
        <taxon>Euphausiidae</taxon>
        <taxon>Meganyctiphanes</taxon>
    </lineage>
</organism>
<dbReference type="Pfam" id="PF00856">
    <property type="entry name" value="SET"/>
    <property type="match status" value="1"/>
</dbReference>
<dbReference type="GO" id="GO:0008276">
    <property type="term" value="F:protein methyltransferase activity"/>
    <property type="evidence" value="ECO:0007669"/>
    <property type="project" value="UniProtKB-ARBA"/>
</dbReference>
<dbReference type="GO" id="GO:0008170">
    <property type="term" value="F:N-methyltransferase activity"/>
    <property type="evidence" value="ECO:0007669"/>
    <property type="project" value="UniProtKB-ARBA"/>
</dbReference>
<dbReference type="Gene3D" id="2.170.270.10">
    <property type="entry name" value="SET domain"/>
    <property type="match status" value="1"/>
</dbReference>
<comment type="caution">
    <text evidence="2">The sequence shown here is derived from an EMBL/GenBank/DDBJ whole genome shotgun (WGS) entry which is preliminary data.</text>
</comment>
<dbReference type="Gene3D" id="1.25.40.10">
    <property type="entry name" value="Tetratricopeptide repeat domain"/>
    <property type="match status" value="1"/>
</dbReference>
<dbReference type="InterPro" id="IPR001214">
    <property type="entry name" value="SET_dom"/>
</dbReference>
<dbReference type="EMBL" id="CAXKWB010027108">
    <property type="protein sequence ID" value="CAL4131326.1"/>
    <property type="molecule type" value="Genomic_DNA"/>
</dbReference>
<dbReference type="SUPFAM" id="SSF82199">
    <property type="entry name" value="SET domain"/>
    <property type="match status" value="1"/>
</dbReference>
<keyword evidence="3" id="KW-1185">Reference proteome</keyword>
<sequence>VPPKFAERFCGIIITNTFNIITETNKLGRALAPLAAILNHSCMANAERFYYDDMMIIRASSPISKGTPVTISYTHNILGNRIRQSYLYTTKFFKCTCSRCMDPTELGTHASSLKCCCGNGFLTPHQDMSSDWNCTKCTQSSTSKNADLLIKMVGKTIAGHRIGISNKRLALKQASDILGGQHYIAMEFKLVLAESLLMQSYKAVPVSDIQEALDYIDDLHTFSSKIEPSFSRFKGQLLLRQLQAWNLQFTLAKHQKVQQSDQCNDLETSTDTIVMKELKNMMDMVEECNVILKYDRLLPEVLEVAHKLREHQNQGQQITI</sequence>
<dbReference type="PANTHER" id="PTHR46455">
    <property type="entry name" value="SET AND MYND DOMAIN CONTAINING, ARTHROPOD-SPECIFIC, MEMBER 4, ISOFORM A"/>
    <property type="match status" value="1"/>
</dbReference>
<dbReference type="InterPro" id="IPR011990">
    <property type="entry name" value="TPR-like_helical_dom_sf"/>
</dbReference>
<gene>
    <name evidence="2" type="ORF">MNOR_LOCUS26735</name>
</gene>
<evidence type="ECO:0000313" key="3">
    <source>
        <dbReference type="Proteomes" id="UP001497623"/>
    </source>
</evidence>
<dbReference type="GO" id="GO:0008757">
    <property type="term" value="F:S-adenosylmethionine-dependent methyltransferase activity"/>
    <property type="evidence" value="ECO:0007669"/>
    <property type="project" value="UniProtKB-ARBA"/>
</dbReference>
<protein>
    <recommendedName>
        <fullName evidence="1">SET domain-containing protein</fullName>
    </recommendedName>
</protein>
<dbReference type="AlphaFoldDB" id="A0AAV2RLG5"/>
<evidence type="ECO:0000259" key="1">
    <source>
        <dbReference type="Pfam" id="PF00856"/>
    </source>
</evidence>
<reference evidence="2 3" key="1">
    <citation type="submission" date="2024-05" db="EMBL/GenBank/DDBJ databases">
        <authorList>
            <person name="Wallberg A."/>
        </authorList>
    </citation>
    <scope>NUCLEOTIDE SEQUENCE [LARGE SCALE GENOMIC DNA]</scope>
</reference>
<dbReference type="PANTHER" id="PTHR46455:SF4">
    <property type="entry name" value="GH11294P"/>
    <property type="match status" value="1"/>
</dbReference>
<evidence type="ECO:0000313" key="2">
    <source>
        <dbReference type="EMBL" id="CAL4131326.1"/>
    </source>
</evidence>
<dbReference type="InterPro" id="IPR053010">
    <property type="entry name" value="SET_SmydA-8"/>
</dbReference>
<accession>A0AAV2RLG5</accession>
<dbReference type="InterPro" id="IPR046341">
    <property type="entry name" value="SET_dom_sf"/>
</dbReference>
<dbReference type="CDD" id="cd20071">
    <property type="entry name" value="SET_SMYD"/>
    <property type="match status" value="1"/>
</dbReference>